<dbReference type="PANTHER" id="PTHR43629:SF2">
    <property type="entry name" value="RHODANESE-LIKE_PPIC DOMAIN-CONTAINING PROTEIN 12, CHLOROPLASTIC"/>
    <property type="match status" value="1"/>
</dbReference>
<evidence type="ECO:0000256" key="6">
    <source>
        <dbReference type="ARBA" id="ARBA00043072"/>
    </source>
</evidence>
<evidence type="ECO:0000256" key="5">
    <source>
        <dbReference type="ARBA" id="ARBA00041926"/>
    </source>
</evidence>
<keyword evidence="3" id="KW-0963">Cytoplasm</keyword>
<dbReference type="Pfam" id="PF00639">
    <property type="entry name" value="Rotamase"/>
    <property type="match status" value="1"/>
</dbReference>
<sequence length="244" mass="27061">MPTATARHILVKSEAHCLQLKAQIEAGADFAEVAKNNSSCPSRAQGGDLGSFGPGQMVKEFDKVVFGDELHKVLGPVQTQFGYHLIEVTSRSGETTERPQGMTELDQALQELRVDAADAKRQSKYYDLFLNTSFYVPTVDPQELPEESAAEEGQVLPLIIESEGNDYLMIFDTEERLKNWTKNEVKWVGVPGHVLAATTMPPLHLALNVGTEYSKQFVPDEIAWLREVVERCNEAATAQEQPTI</sequence>
<keyword evidence="8" id="KW-0697">Rotamase</keyword>
<name>A0ABS5UC52_9BACT</name>
<comment type="caution">
    <text evidence="10">The sequence shown here is derived from an EMBL/GenBank/DDBJ whole genome shotgun (WGS) entry which is preliminary data.</text>
</comment>
<dbReference type="InterPro" id="IPR000297">
    <property type="entry name" value="PPIase_PpiC"/>
</dbReference>
<keyword evidence="8" id="KW-0413">Isomerase</keyword>
<protein>
    <recommendedName>
        <fullName evidence="4">Peptidyl-prolyl cis-trans isomerase C</fullName>
    </recommendedName>
    <alternativeName>
        <fullName evidence="6">Parvulin</fullName>
    </alternativeName>
    <alternativeName>
        <fullName evidence="5">Rotamase C</fullName>
    </alternativeName>
</protein>
<dbReference type="InterPro" id="IPR009839">
    <property type="entry name" value="SseB_N"/>
</dbReference>
<dbReference type="PROSITE" id="PS50198">
    <property type="entry name" value="PPIC_PPIASE_2"/>
    <property type="match status" value="1"/>
</dbReference>
<evidence type="ECO:0000259" key="9">
    <source>
        <dbReference type="PROSITE" id="PS50198"/>
    </source>
</evidence>
<feature type="domain" description="PpiC" evidence="9">
    <location>
        <begin position="1"/>
        <end position="90"/>
    </location>
</feature>
<dbReference type="Gene3D" id="3.10.50.40">
    <property type="match status" value="1"/>
</dbReference>
<dbReference type="Pfam" id="PF07179">
    <property type="entry name" value="SseB"/>
    <property type="match status" value="1"/>
</dbReference>
<evidence type="ECO:0000313" key="10">
    <source>
        <dbReference type="EMBL" id="MBT1073265.1"/>
    </source>
</evidence>
<dbReference type="Proteomes" id="UP000784128">
    <property type="component" value="Unassembled WGS sequence"/>
</dbReference>
<evidence type="ECO:0000256" key="8">
    <source>
        <dbReference type="PROSITE-ProRule" id="PRU00278"/>
    </source>
</evidence>
<comment type="similarity">
    <text evidence="2">Belongs to the PpiC/parvulin rotamase family.</text>
</comment>
<gene>
    <name evidence="10" type="ORF">KJB30_15835</name>
</gene>
<dbReference type="SUPFAM" id="SSF54534">
    <property type="entry name" value="FKBP-like"/>
    <property type="match status" value="1"/>
</dbReference>
<dbReference type="PANTHER" id="PTHR43629">
    <property type="entry name" value="PEPTIDYL-PROLYL CIS-TRANS ISOMERASE"/>
    <property type="match status" value="1"/>
</dbReference>
<dbReference type="InterPro" id="IPR023058">
    <property type="entry name" value="PPIase_PpiC_CS"/>
</dbReference>
<keyword evidence="11" id="KW-1185">Reference proteome</keyword>
<evidence type="ECO:0000256" key="2">
    <source>
        <dbReference type="ARBA" id="ARBA00007656"/>
    </source>
</evidence>
<reference evidence="10 11" key="1">
    <citation type="submission" date="2021-05" db="EMBL/GenBank/DDBJ databases">
        <title>The draft genome of Geobacter chapellei DSM 13688.</title>
        <authorList>
            <person name="Xu Z."/>
            <person name="Masuda Y."/>
            <person name="Itoh H."/>
            <person name="Senoo K."/>
        </authorList>
    </citation>
    <scope>NUCLEOTIDE SEQUENCE [LARGE SCALE GENOMIC DNA]</scope>
    <source>
        <strain evidence="10 11">DSM 13688</strain>
    </source>
</reference>
<evidence type="ECO:0000313" key="11">
    <source>
        <dbReference type="Proteomes" id="UP000784128"/>
    </source>
</evidence>
<accession>A0ABS5UC52</accession>
<comment type="subcellular location">
    <subcellularLocation>
        <location evidence="1">Cytoplasm</location>
    </subcellularLocation>
</comment>
<dbReference type="PROSITE" id="PS01096">
    <property type="entry name" value="PPIC_PPIASE_1"/>
    <property type="match status" value="1"/>
</dbReference>
<evidence type="ECO:0000256" key="7">
    <source>
        <dbReference type="ARBA" id="ARBA00046231"/>
    </source>
</evidence>
<dbReference type="InterPro" id="IPR052204">
    <property type="entry name" value="PpiC/parvulin_rotamase"/>
</dbReference>
<evidence type="ECO:0000256" key="3">
    <source>
        <dbReference type="ARBA" id="ARBA00022490"/>
    </source>
</evidence>
<organism evidence="10 11">
    <name type="scientific">Pelotalea chapellei</name>
    <dbReference type="NCBI Taxonomy" id="44671"/>
    <lineage>
        <taxon>Bacteria</taxon>
        <taxon>Pseudomonadati</taxon>
        <taxon>Thermodesulfobacteriota</taxon>
        <taxon>Desulfuromonadia</taxon>
        <taxon>Geobacterales</taxon>
        <taxon>Geobacteraceae</taxon>
        <taxon>Pelotalea</taxon>
    </lineage>
</organism>
<dbReference type="EMBL" id="JAHDYS010000019">
    <property type="protein sequence ID" value="MBT1073265.1"/>
    <property type="molecule type" value="Genomic_DNA"/>
</dbReference>
<proteinExistence type="inferred from homology"/>
<evidence type="ECO:0000256" key="4">
    <source>
        <dbReference type="ARBA" id="ARBA00040926"/>
    </source>
</evidence>
<comment type="function">
    <text evidence="7">PPIases accelerate the folding of proteins. It prefers amino acid residues with hydrophobic side chains like leucine and phenylalanine in the P1 position of the peptides substrates.</text>
</comment>
<evidence type="ECO:0000256" key="1">
    <source>
        <dbReference type="ARBA" id="ARBA00004496"/>
    </source>
</evidence>
<dbReference type="InterPro" id="IPR046357">
    <property type="entry name" value="PPIase_dom_sf"/>
</dbReference>